<reference evidence="9" key="2">
    <citation type="submission" date="2023-05" db="EMBL/GenBank/DDBJ databases">
        <authorList>
            <person name="Fouks B."/>
        </authorList>
    </citation>
    <scope>NUCLEOTIDE SEQUENCE</scope>
    <source>
        <strain evidence="9">Stay&amp;Tobe</strain>
        <tissue evidence="9">Testes</tissue>
    </source>
</reference>
<organism evidence="9 10">
    <name type="scientific">Diploptera punctata</name>
    <name type="common">Pacific beetle cockroach</name>
    <dbReference type="NCBI Taxonomy" id="6984"/>
    <lineage>
        <taxon>Eukaryota</taxon>
        <taxon>Metazoa</taxon>
        <taxon>Ecdysozoa</taxon>
        <taxon>Arthropoda</taxon>
        <taxon>Hexapoda</taxon>
        <taxon>Insecta</taxon>
        <taxon>Pterygota</taxon>
        <taxon>Neoptera</taxon>
        <taxon>Polyneoptera</taxon>
        <taxon>Dictyoptera</taxon>
        <taxon>Blattodea</taxon>
        <taxon>Blaberoidea</taxon>
        <taxon>Blaberidae</taxon>
        <taxon>Diplopterinae</taxon>
        <taxon>Diploptera</taxon>
    </lineage>
</organism>
<keyword evidence="2 8" id="KW-1003">Cell membrane</keyword>
<dbReference type="GO" id="GO:0007165">
    <property type="term" value="P:signal transduction"/>
    <property type="evidence" value="ECO:0007669"/>
    <property type="project" value="UniProtKB-KW"/>
</dbReference>
<dbReference type="GO" id="GO:0030424">
    <property type="term" value="C:axon"/>
    <property type="evidence" value="ECO:0007669"/>
    <property type="project" value="TreeGrafter"/>
</dbReference>
<dbReference type="GO" id="GO:0005886">
    <property type="term" value="C:plasma membrane"/>
    <property type="evidence" value="ECO:0007669"/>
    <property type="project" value="UniProtKB-SubCell"/>
</dbReference>
<evidence type="ECO:0000313" key="9">
    <source>
        <dbReference type="EMBL" id="KAJ9591793.1"/>
    </source>
</evidence>
<keyword evidence="4 8" id="KW-1133">Transmembrane helix</keyword>
<dbReference type="PANTHER" id="PTHR21143">
    <property type="entry name" value="INVERTEBRATE GUSTATORY RECEPTOR"/>
    <property type="match status" value="1"/>
</dbReference>
<sequence length="339" mass="39442">MDIYRISKPIYILSKLFGLIGYVTVHGKSYKISKFCLMYGNPRTGFYYDTMFLILSIFLCVVMVLQIICLINNKRIITIYNRIQQYDSMLNEFPRNLFSWFMYSNAIGMIWCVYSQFLFLVAMLRQRFQHLNKTLQEPLRNSFNKMASTYTLGLHSQRKPKFASDKHLRNVGKLHNMLCEILEYTNTTYSVIFLLIVALSCFEITWMGYDLVMMFIVNFQDENMAYYNRHPVSVTFLNIAMYLIKIITSVICGQTATEKLSFHLLQLDLFSLQLAQRKSASRPKLNKSNYCVLFQIAGAVTTYLIILVQFQLSEYNKDIPTVSPASTPLIATNITSDNE</sequence>
<evidence type="ECO:0000256" key="3">
    <source>
        <dbReference type="ARBA" id="ARBA00022692"/>
    </source>
</evidence>
<keyword evidence="5 8" id="KW-0472">Membrane</keyword>
<feature type="transmembrane region" description="Helical" evidence="8">
    <location>
        <begin position="100"/>
        <end position="124"/>
    </location>
</feature>
<comment type="similarity">
    <text evidence="8">Belongs to the insect chemoreceptor superfamily. Gustatory receptor (GR) family.</text>
</comment>
<protein>
    <recommendedName>
        <fullName evidence="8">Gustatory receptor</fullName>
    </recommendedName>
</protein>
<feature type="transmembrane region" description="Helical" evidence="8">
    <location>
        <begin position="290"/>
        <end position="310"/>
    </location>
</feature>
<gene>
    <name evidence="9" type="ORF">L9F63_001610</name>
</gene>
<name>A0AAD8EIT1_DIPPU</name>
<accession>A0AAD8EIT1</accession>
<dbReference type="GO" id="GO:0050909">
    <property type="term" value="P:sensory perception of taste"/>
    <property type="evidence" value="ECO:0007669"/>
    <property type="project" value="InterPro"/>
</dbReference>
<evidence type="ECO:0000256" key="1">
    <source>
        <dbReference type="ARBA" id="ARBA00004651"/>
    </source>
</evidence>
<proteinExistence type="inferred from homology"/>
<keyword evidence="10" id="KW-1185">Reference proteome</keyword>
<evidence type="ECO:0000256" key="7">
    <source>
        <dbReference type="ARBA" id="ARBA00023224"/>
    </source>
</evidence>
<dbReference type="InterPro" id="IPR013604">
    <property type="entry name" value="7TM_chemorcpt"/>
</dbReference>
<dbReference type="GO" id="GO:0007635">
    <property type="term" value="P:chemosensory behavior"/>
    <property type="evidence" value="ECO:0007669"/>
    <property type="project" value="TreeGrafter"/>
</dbReference>
<comment type="caution">
    <text evidence="9">The sequence shown here is derived from an EMBL/GenBank/DDBJ whole genome shotgun (WGS) entry which is preliminary data.</text>
</comment>
<evidence type="ECO:0000256" key="8">
    <source>
        <dbReference type="RuleBase" id="RU363108"/>
    </source>
</evidence>
<comment type="function">
    <text evidence="8">Gustatory receptor which mediates acceptance or avoidance behavior, depending on its substrates.</text>
</comment>
<feature type="transmembrane region" description="Helical" evidence="8">
    <location>
        <begin position="6"/>
        <end position="25"/>
    </location>
</feature>
<evidence type="ECO:0000256" key="4">
    <source>
        <dbReference type="ARBA" id="ARBA00022989"/>
    </source>
</evidence>
<dbReference type="PANTHER" id="PTHR21143:SF133">
    <property type="entry name" value="GUSTATORY AND PHEROMONE RECEPTOR 32A-RELATED"/>
    <property type="match status" value="1"/>
</dbReference>
<dbReference type="GO" id="GO:0030425">
    <property type="term" value="C:dendrite"/>
    <property type="evidence" value="ECO:0007669"/>
    <property type="project" value="TreeGrafter"/>
</dbReference>
<feature type="transmembrane region" description="Helical" evidence="8">
    <location>
        <begin position="191"/>
        <end position="216"/>
    </location>
</feature>
<dbReference type="Proteomes" id="UP001233999">
    <property type="component" value="Unassembled WGS sequence"/>
</dbReference>
<dbReference type="GO" id="GO:0008049">
    <property type="term" value="P:male courtship behavior"/>
    <property type="evidence" value="ECO:0007669"/>
    <property type="project" value="TreeGrafter"/>
</dbReference>
<dbReference type="GO" id="GO:0043025">
    <property type="term" value="C:neuronal cell body"/>
    <property type="evidence" value="ECO:0007669"/>
    <property type="project" value="TreeGrafter"/>
</dbReference>
<comment type="caution">
    <text evidence="8">Lacks conserved residue(s) required for the propagation of feature annotation.</text>
</comment>
<keyword evidence="3 8" id="KW-0812">Transmembrane</keyword>
<comment type="subcellular location">
    <subcellularLocation>
        <location evidence="1 8">Cell membrane</location>
        <topology evidence="1 8">Multi-pass membrane protein</topology>
    </subcellularLocation>
</comment>
<evidence type="ECO:0000256" key="2">
    <source>
        <dbReference type="ARBA" id="ARBA00022475"/>
    </source>
</evidence>
<evidence type="ECO:0000313" key="10">
    <source>
        <dbReference type="Proteomes" id="UP001233999"/>
    </source>
</evidence>
<keyword evidence="7 8" id="KW-0807">Transducer</keyword>
<feature type="transmembrane region" description="Helical" evidence="8">
    <location>
        <begin position="46"/>
        <end position="68"/>
    </location>
</feature>
<keyword evidence="6 8" id="KW-0675">Receptor</keyword>
<evidence type="ECO:0000256" key="5">
    <source>
        <dbReference type="ARBA" id="ARBA00023136"/>
    </source>
</evidence>
<dbReference type="Pfam" id="PF08395">
    <property type="entry name" value="7tm_7"/>
    <property type="match status" value="1"/>
</dbReference>
<dbReference type="AlphaFoldDB" id="A0AAD8EIT1"/>
<dbReference type="EMBL" id="JASPKZ010003856">
    <property type="protein sequence ID" value="KAJ9591793.1"/>
    <property type="molecule type" value="Genomic_DNA"/>
</dbReference>
<feature type="non-terminal residue" evidence="9">
    <location>
        <position position="339"/>
    </location>
</feature>
<reference evidence="9" key="1">
    <citation type="journal article" date="2023" name="IScience">
        <title>Live-bearing cockroach genome reveals convergent evolutionary mechanisms linked to viviparity in insects and beyond.</title>
        <authorList>
            <person name="Fouks B."/>
            <person name="Harrison M.C."/>
            <person name="Mikhailova A.A."/>
            <person name="Marchal E."/>
            <person name="English S."/>
            <person name="Carruthers M."/>
            <person name="Jennings E.C."/>
            <person name="Chiamaka E.L."/>
            <person name="Frigard R.A."/>
            <person name="Pippel M."/>
            <person name="Attardo G.M."/>
            <person name="Benoit J.B."/>
            <person name="Bornberg-Bauer E."/>
            <person name="Tobe S.S."/>
        </authorList>
    </citation>
    <scope>NUCLEOTIDE SEQUENCE</scope>
    <source>
        <strain evidence="9">Stay&amp;Tobe</strain>
    </source>
</reference>
<evidence type="ECO:0000256" key="6">
    <source>
        <dbReference type="ARBA" id="ARBA00023170"/>
    </source>
</evidence>
<feature type="transmembrane region" description="Helical" evidence="8">
    <location>
        <begin position="236"/>
        <end position="256"/>
    </location>
</feature>